<sequence>MEALENSTSNNHSSVGSSSDKCAFSNSGNSAEGVIKKNVQKFGHVVSNPCEPIVTPKSKIFKPQVSVTCQHGCPQDCQPQNVPNENILIEVIKCLSQAITRCEHVVAGSLPKESKIVQSSNISVFSPNRVIDYERSLNDNVSQEVGESKEGLAPEFKNENKLKVNDVEAKVVISKTCHGLSVSSDPEAGSHVTDSVSLPTNSYRLDSIYPFKGDSFDVSVTIEDFKFPALIDTGAAVTAISSQVWDKYLSHKNCCLDSSSTSRVTSVSGS</sequence>
<comment type="caution">
    <text evidence="2">The sequence shown here is derived from an EMBL/GenBank/DDBJ whole genome shotgun (WGS) entry which is preliminary data.</text>
</comment>
<evidence type="ECO:0000256" key="1">
    <source>
        <dbReference type="SAM" id="MobiDB-lite"/>
    </source>
</evidence>
<dbReference type="InterPro" id="IPR001969">
    <property type="entry name" value="Aspartic_peptidase_AS"/>
</dbReference>
<evidence type="ECO:0000313" key="3">
    <source>
        <dbReference type="Proteomes" id="UP001159427"/>
    </source>
</evidence>
<name>A0ABN8SIW5_9CNID</name>
<evidence type="ECO:0008006" key="4">
    <source>
        <dbReference type="Google" id="ProtNLM"/>
    </source>
</evidence>
<dbReference type="InterPro" id="IPR021109">
    <property type="entry name" value="Peptidase_aspartic_dom_sf"/>
</dbReference>
<gene>
    <name evidence="2" type="ORF">PEVE_00019786</name>
</gene>
<evidence type="ECO:0000313" key="2">
    <source>
        <dbReference type="EMBL" id="CAH3189829.1"/>
    </source>
</evidence>
<feature type="compositionally biased region" description="Low complexity" evidence="1">
    <location>
        <begin position="1"/>
        <end position="19"/>
    </location>
</feature>
<accession>A0ABN8SIW5</accession>
<reference evidence="2 3" key="1">
    <citation type="submission" date="2022-05" db="EMBL/GenBank/DDBJ databases">
        <authorList>
            <consortium name="Genoscope - CEA"/>
            <person name="William W."/>
        </authorList>
    </citation>
    <scope>NUCLEOTIDE SEQUENCE [LARGE SCALE GENOMIC DNA]</scope>
</reference>
<dbReference type="Proteomes" id="UP001159427">
    <property type="component" value="Unassembled WGS sequence"/>
</dbReference>
<dbReference type="PROSITE" id="PS00141">
    <property type="entry name" value="ASP_PROTEASE"/>
    <property type="match status" value="1"/>
</dbReference>
<proteinExistence type="predicted"/>
<protein>
    <recommendedName>
        <fullName evidence="4">Peptidase A2 domain-containing protein</fullName>
    </recommendedName>
</protein>
<feature type="region of interest" description="Disordered" evidence="1">
    <location>
        <begin position="1"/>
        <end position="20"/>
    </location>
</feature>
<organism evidence="2 3">
    <name type="scientific">Porites evermanni</name>
    <dbReference type="NCBI Taxonomy" id="104178"/>
    <lineage>
        <taxon>Eukaryota</taxon>
        <taxon>Metazoa</taxon>
        <taxon>Cnidaria</taxon>
        <taxon>Anthozoa</taxon>
        <taxon>Hexacorallia</taxon>
        <taxon>Scleractinia</taxon>
        <taxon>Fungiina</taxon>
        <taxon>Poritidae</taxon>
        <taxon>Porites</taxon>
    </lineage>
</organism>
<keyword evidence="3" id="KW-1185">Reference proteome</keyword>
<dbReference type="EMBL" id="CALNXI010002665">
    <property type="protein sequence ID" value="CAH3189829.1"/>
    <property type="molecule type" value="Genomic_DNA"/>
</dbReference>
<dbReference type="SUPFAM" id="SSF50630">
    <property type="entry name" value="Acid proteases"/>
    <property type="match status" value="1"/>
</dbReference>